<proteinExistence type="predicted"/>
<dbReference type="PANTHER" id="PTHR44591:SF3">
    <property type="entry name" value="RESPONSE REGULATORY DOMAIN-CONTAINING PROTEIN"/>
    <property type="match status" value="1"/>
</dbReference>
<dbReference type="PANTHER" id="PTHR44591">
    <property type="entry name" value="STRESS RESPONSE REGULATOR PROTEIN 1"/>
    <property type="match status" value="1"/>
</dbReference>
<evidence type="ECO:0000259" key="3">
    <source>
        <dbReference type="PROSITE" id="PS50110"/>
    </source>
</evidence>
<gene>
    <name evidence="4" type="ORF">ACFFJH_10700</name>
</gene>
<feature type="modified residue" description="4-aspartylphosphate" evidence="2">
    <location>
        <position position="68"/>
    </location>
</feature>
<dbReference type="SUPFAM" id="SSF52172">
    <property type="entry name" value="CheY-like"/>
    <property type="match status" value="1"/>
</dbReference>
<reference evidence="4 5" key="1">
    <citation type="submission" date="2024-09" db="EMBL/GenBank/DDBJ databases">
        <authorList>
            <person name="Sun Q."/>
            <person name="Mori K."/>
        </authorList>
    </citation>
    <scope>NUCLEOTIDE SEQUENCE [LARGE SCALE GENOMIC DNA]</scope>
    <source>
        <strain evidence="4 5">CCM 8677</strain>
    </source>
</reference>
<dbReference type="Pfam" id="PF00072">
    <property type="entry name" value="Response_reg"/>
    <property type="match status" value="1"/>
</dbReference>
<dbReference type="EMBL" id="JBHLXJ010000009">
    <property type="protein sequence ID" value="MFC0350276.1"/>
    <property type="molecule type" value="Genomic_DNA"/>
</dbReference>
<evidence type="ECO:0000256" key="1">
    <source>
        <dbReference type="ARBA" id="ARBA00022553"/>
    </source>
</evidence>
<dbReference type="PROSITE" id="PS50110">
    <property type="entry name" value="RESPONSE_REGULATORY"/>
    <property type="match status" value="1"/>
</dbReference>
<dbReference type="RefSeq" id="WP_390212354.1">
    <property type="nucleotide sequence ID" value="NZ_JBHLXJ010000009.1"/>
</dbReference>
<comment type="caution">
    <text evidence="4">The sequence shown here is derived from an EMBL/GenBank/DDBJ whole genome shotgun (WGS) entry which is preliminary data.</text>
</comment>
<evidence type="ECO:0000313" key="4">
    <source>
        <dbReference type="EMBL" id="MFC0350276.1"/>
    </source>
</evidence>
<accession>A0ABV6IGZ1</accession>
<dbReference type="InterPro" id="IPR001789">
    <property type="entry name" value="Sig_transdc_resp-reg_receiver"/>
</dbReference>
<keyword evidence="1 2" id="KW-0597">Phosphoprotein</keyword>
<feature type="domain" description="Response regulatory" evidence="3">
    <location>
        <begin position="16"/>
        <end position="153"/>
    </location>
</feature>
<dbReference type="Proteomes" id="UP001589844">
    <property type="component" value="Unassembled WGS sequence"/>
</dbReference>
<organism evidence="4 5">
    <name type="scientific">Undibacterium danionis</name>
    <dbReference type="NCBI Taxonomy" id="1812100"/>
    <lineage>
        <taxon>Bacteria</taxon>
        <taxon>Pseudomonadati</taxon>
        <taxon>Pseudomonadota</taxon>
        <taxon>Betaproteobacteria</taxon>
        <taxon>Burkholderiales</taxon>
        <taxon>Oxalobacteraceae</taxon>
        <taxon>Undibacterium</taxon>
    </lineage>
</organism>
<protein>
    <submittedName>
        <fullName evidence="4">Response regulator</fullName>
    </submittedName>
</protein>
<dbReference type="InterPro" id="IPR050595">
    <property type="entry name" value="Bact_response_regulator"/>
</dbReference>
<sequence>MNTTTLNPHVDYSGLHVLLVDDDQFLLELFSVALRDLGVGSIKLAHNGLEGLNAYRQAQQRPNLIICDLCMPQLGGMELLSHLALDGCQADILIISGHNLIPPVDSHLSLSNYNGPILNFAEKIARIQGLKVHASFEKPITHEKIVAMLDLVKANTVNPMTKPSLFKRFML</sequence>
<dbReference type="SMART" id="SM00448">
    <property type="entry name" value="REC"/>
    <property type="match status" value="1"/>
</dbReference>
<name>A0ABV6IGZ1_9BURK</name>
<keyword evidence="5" id="KW-1185">Reference proteome</keyword>
<dbReference type="Gene3D" id="3.40.50.2300">
    <property type="match status" value="1"/>
</dbReference>
<evidence type="ECO:0000313" key="5">
    <source>
        <dbReference type="Proteomes" id="UP001589844"/>
    </source>
</evidence>
<dbReference type="InterPro" id="IPR011006">
    <property type="entry name" value="CheY-like_superfamily"/>
</dbReference>
<evidence type="ECO:0000256" key="2">
    <source>
        <dbReference type="PROSITE-ProRule" id="PRU00169"/>
    </source>
</evidence>